<evidence type="ECO:0000313" key="3">
    <source>
        <dbReference type="Proteomes" id="UP000299102"/>
    </source>
</evidence>
<reference evidence="2 3" key="1">
    <citation type="journal article" date="2019" name="Commun. Biol.">
        <title>The bagworm genome reveals a unique fibroin gene that provides high tensile strength.</title>
        <authorList>
            <person name="Kono N."/>
            <person name="Nakamura H."/>
            <person name="Ohtoshi R."/>
            <person name="Tomita M."/>
            <person name="Numata K."/>
            <person name="Arakawa K."/>
        </authorList>
    </citation>
    <scope>NUCLEOTIDE SEQUENCE [LARGE SCALE GENOMIC DNA]</scope>
</reference>
<feature type="region of interest" description="Disordered" evidence="1">
    <location>
        <begin position="77"/>
        <end position="99"/>
    </location>
</feature>
<evidence type="ECO:0000256" key="1">
    <source>
        <dbReference type="SAM" id="MobiDB-lite"/>
    </source>
</evidence>
<protein>
    <submittedName>
        <fullName evidence="2">Uncharacterized protein</fullName>
    </submittedName>
</protein>
<evidence type="ECO:0000313" key="2">
    <source>
        <dbReference type="EMBL" id="GBP69749.1"/>
    </source>
</evidence>
<dbReference type="EMBL" id="BGZK01001051">
    <property type="protein sequence ID" value="GBP69749.1"/>
    <property type="molecule type" value="Genomic_DNA"/>
</dbReference>
<accession>A0A4C1Y5D0</accession>
<dbReference type="Proteomes" id="UP000299102">
    <property type="component" value="Unassembled WGS sequence"/>
</dbReference>
<proteinExistence type="predicted"/>
<organism evidence="2 3">
    <name type="scientific">Eumeta variegata</name>
    <name type="common">Bagworm moth</name>
    <name type="synonym">Eumeta japonica</name>
    <dbReference type="NCBI Taxonomy" id="151549"/>
    <lineage>
        <taxon>Eukaryota</taxon>
        <taxon>Metazoa</taxon>
        <taxon>Ecdysozoa</taxon>
        <taxon>Arthropoda</taxon>
        <taxon>Hexapoda</taxon>
        <taxon>Insecta</taxon>
        <taxon>Pterygota</taxon>
        <taxon>Neoptera</taxon>
        <taxon>Endopterygota</taxon>
        <taxon>Lepidoptera</taxon>
        <taxon>Glossata</taxon>
        <taxon>Ditrysia</taxon>
        <taxon>Tineoidea</taxon>
        <taxon>Psychidae</taxon>
        <taxon>Oiketicinae</taxon>
        <taxon>Eumeta</taxon>
    </lineage>
</organism>
<dbReference type="AlphaFoldDB" id="A0A4C1Y5D0"/>
<name>A0A4C1Y5D0_EUMVA</name>
<sequence length="114" mass="12611">MRAAFVAAEVALRQIARQILNGIRILDGNTFVRARLGSLTPSLCYVNITVCRKFTDEYSLSADPLENERTFTSSETRESCGCGVRSSPPAPRRRRPADITPEIRCLPDTGLILV</sequence>
<comment type="caution">
    <text evidence="2">The sequence shown here is derived from an EMBL/GenBank/DDBJ whole genome shotgun (WGS) entry which is preliminary data.</text>
</comment>
<keyword evidence="3" id="KW-1185">Reference proteome</keyword>
<gene>
    <name evidence="2" type="ORF">EVAR_48776_1</name>
</gene>